<evidence type="ECO:0000313" key="2">
    <source>
        <dbReference type="EMBL" id="WNY69160.1"/>
    </source>
</evidence>
<evidence type="ECO:0000256" key="1">
    <source>
        <dbReference type="SAM" id="MobiDB-lite"/>
    </source>
</evidence>
<geneLocation type="plasmid" evidence="2 3">
    <name>lp54</name>
</geneLocation>
<feature type="region of interest" description="Disordered" evidence="1">
    <location>
        <begin position="230"/>
        <end position="292"/>
    </location>
</feature>
<accession>A0ABZ0CPI1</accession>
<sequence length="292" mass="33807">MRQFKFILIFVSFIVFTTHASVARPFNFKKWNFKRDIDLAYVLMYDVDDGILIKSQGKAASIKMQEVKARLNKLNAYCDNLQKILKNKLKGRFQKEVELPLLKILRKYKNLTRNYKNKKFIENPEYTKLIVERNIKKALFLENYFQSRFKNVKSRAKIQKRIDDNQKSLKSSRGKANKKPLRSNSSNFETLRSLNGLKKCDKKRILNKYNLNLADDEFLEGLESDDLNGDLDSDDLNGDLESDDLNGDLDSDDLNGDLESDDLNGDLESDDLNGDLDSDDLNGDLDSDDLDY</sequence>
<protein>
    <submittedName>
        <fullName evidence="2">Calcium-binding protein</fullName>
    </submittedName>
</protein>
<proteinExistence type="predicted"/>
<gene>
    <name evidence="2" type="ORF">QIA44_04845</name>
</gene>
<evidence type="ECO:0000313" key="3">
    <source>
        <dbReference type="Proteomes" id="UP001301963"/>
    </source>
</evidence>
<feature type="region of interest" description="Disordered" evidence="1">
    <location>
        <begin position="156"/>
        <end position="187"/>
    </location>
</feature>
<dbReference type="Proteomes" id="UP001301963">
    <property type="component" value="Plasmid lp54"/>
</dbReference>
<keyword evidence="3" id="KW-1185">Reference proteome</keyword>
<keyword evidence="2" id="KW-0614">Plasmid</keyword>
<organism evidence="2 3">
    <name type="scientific">Borreliella lusitaniae</name>
    <dbReference type="NCBI Taxonomy" id="100177"/>
    <lineage>
        <taxon>Bacteria</taxon>
        <taxon>Pseudomonadati</taxon>
        <taxon>Spirochaetota</taxon>
        <taxon>Spirochaetia</taxon>
        <taxon>Spirochaetales</taxon>
        <taxon>Borreliaceae</taxon>
        <taxon>Borreliella</taxon>
    </lineage>
</organism>
<dbReference type="RefSeq" id="WP_316384093.1">
    <property type="nucleotide sequence ID" value="NZ_CP132471.1"/>
</dbReference>
<feature type="compositionally biased region" description="Basic residues" evidence="1">
    <location>
        <begin position="170"/>
        <end position="181"/>
    </location>
</feature>
<dbReference type="EMBL" id="CP132471">
    <property type="protein sequence ID" value="WNY69160.1"/>
    <property type="molecule type" value="Genomic_DNA"/>
</dbReference>
<name>A0ABZ0CPI1_9SPIR</name>
<dbReference type="SUPFAM" id="SSF51120">
    <property type="entry name" value="beta-Roll"/>
    <property type="match status" value="1"/>
</dbReference>
<reference evidence="2" key="1">
    <citation type="submission" date="2023-07" db="EMBL/GenBank/DDBJ databases">
        <title>Genome sequencing of multiple Borrelia sensu lato isolates.</title>
        <authorList>
            <person name="Mongodin E.F."/>
            <person name="Rudenko N."/>
            <person name="Fraser C.M."/>
            <person name="Schutzer S."/>
            <person name="Luft B."/>
            <person name="Morgan R."/>
            <person name="Chastens S."/>
            <person name="Qiu W."/>
        </authorList>
    </citation>
    <scope>NUCLEOTIDE SEQUENCE [LARGE SCALE GENOMIC DNA]</scope>
    <source>
        <strain evidence="2">PotiB3</strain>
    </source>
</reference>
<dbReference type="InterPro" id="IPR011049">
    <property type="entry name" value="Serralysin-like_metalloprot_C"/>
</dbReference>